<evidence type="ECO:0000313" key="2">
    <source>
        <dbReference type="Proteomes" id="UP000622533"/>
    </source>
</evidence>
<gene>
    <name evidence="1" type="ORF">IQ276_31995</name>
</gene>
<dbReference type="Proteomes" id="UP000622533">
    <property type="component" value="Unassembled WGS sequence"/>
</dbReference>
<organism evidence="1 2">
    <name type="scientific">Desmonostoc muscorum LEGE 12446</name>
    <dbReference type="NCBI Taxonomy" id="1828758"/>
    <lineage>
        <taxon>Bacteria</taxon>
        <taxon>Bacillati</taxon>
        <taxon>Cyanobacteriota</taxon>
        <taxon>Cyanophyceae</taxon>
        <taxon>Nostocales</taxon>
        <taxon>Nostocaceae</taxon>
        <taxon>Desmonostoc</taxon>
    </lineage>
</organism>
<protein>
    <submittedName>
        <fullName evidence="1">Uncharacterized protein</fullName>
    </submittedName>
</protein>
<sequence>MSAITQNLIKPKYLRAIALRYLNDIMVRCALRQRTLQNSKISGGKTGFLKRFN</sequence>
<proteinExistence type="predicted"/>
<name>A0A8J6ZTS3_DESMC</name>
<accession>A0A8J6ZTS3</accession>
<evidence type="ECO:0000313" key="1">
    <source>
        <dbReference type="EMBL" id="MBE9026870.1"/>
    </source>
</evidence>
<dbReference type="EMBL" id="JADEXS010000716">
    <property type="protein sequence ID" value="MBE9026870.1"/>
    <property type="molecule type" value="Genomic_DNA"/>
</dbReference>
<reference evidence="1" key="1">
    <citation type="submission" date="2020-10" db="EMBL/GenBank/DDBJ databases">
        <authorList>
            <person name="Castelo-Branco R."/>
            <person name="Eusebio N."/>
            <person name="Adriana R."/>
            <person name="Vieira A."/>
            <person name="Brugerolle De Fraissinette N."/>
            <person name="Rezende De Castro R."/>
            <person name="Schneider M.P."/>
            <person name="Vasconcelos V."/>
            <person name="Leao P.N."/>
        </authorList>
    </citation>
    <scope>NUCLEOTIDE SEQUENCE</scope>
    <source>
        <strain evidence="1">LEGE 12446</strain>
    </source>
</reference>
<dbReference type="AlphaFoldDB" id="A0A8J6ZTS3"/>
<comment type="caution">
    <text evidence="1">The sequence shown here is derived from an EMBL/GenBank/DDBJ whole genome shotgun (WGS) entry which is preliminary data.</text>
</comment>
<keyword evidence="2" id="KW-1185">Reference proteome</keyword>